<dbReference type="EMBL" id="JAWXVI010000004">
    <property type="protein sequence ID" value="MDX6189286.1"/>
    <property type="molecule type" value="Genomic_DNA"/>
</dbReference>
<keyword evidence="2" id="KW-0560">Oxidoreductase</keyword>
<dbReference type="PANTHER" id="PTHR44196:SF1">
    <property type="entry name" value="DEHYDROGENASE_REDUCTASE SDR FAMILY MEMBER 7B"/>
    <property type="match status" value="1"/>
</dbReference>
<organism evidence="4 5">
    <name type="scientific">Flavobacterium cupriresistens</name>
    <dbReference type="NCBI Taxonomy" id="2893885"/>
    <lineage>
        <taxon>Bacteria</taxon>
        <taxon>Pseudomonadati</taxon>
        <taxon>Bacteroidota</taxon>
        <taxon>Flavobacteriia</taxon>
        <taxon>Flavobacteriales</taxon>
        <taxon>Flavobacteriaceae</taxon>
        <taxon>Flavobacterium</taxon>
    </lineage>
</organism>
<dbReference type="Gene3D" id="3.40.50.720">
    <property type="entry name" value="NAD(P)-binding Rossmann-like Domain"/>
    <property type="match status" value="1"/>
</dbReference>
<evidence type="ECO:0000256" key="3">
    <source>
        <dbReference type="RuleBase" id="RU000363"/>
    </source>
</evidence>
<accession>A0ABU4RFK6</accession>
<protein>
    <submittedName>
        <fullName evidence="4">SDR family NAD(P)-dependent oxidoreductase</fullName>
    </submittedName>
</protein>
<dbReference type="InterPro" id="IPR002347">
    <property type="entry name" value="SDR_fam"/>
</dbReference>
<dbReference type="PRINTS" id="PR00080">
    <property type="entry name" value="SDRFAMILY"/>
</dbReference>
<keyword evidence="5" id="KW-1185">Reference proteome</keyword>
<evidence type="ECO:0000256" key="2">
    <source>
        <dbReference type="ARBA" id="ARBA00023002"/>
    </source>
</evidence>
<name>A0ABU4RFK6_9FLAO</name>
<dbReference type="InterPro" id="IPR036291">
    <property type="entry name" value="NAD(P)-bd_dom_sf"/>
</dbReference>
<gene>
    <name evidence="4" type="ORF">SGQ83_08015</name>
</gene>
<comment type="caution">
    <text evidence="4">The sequence shown here is derived from an EMBL/GenBank/DDBJ whole genome shotgun (WGS) entry which is preliminary data.</text>
</comment>
<sequence length="255" mass="28426">MVLKDKVILITGGGSGIGLEAAKQFLRQGAKVIITARNQEKLDSAKKAHPSLIAIKSDAGKEEDAIALFNHIRGLGGIDILYHNAGVLSPLLNLALTDERHSKNAAYEIEVNYLGVIRLNNLFMDMLQSRRESAIINTTSLLRYVPSIVEPTYSASKAALGFYTESLRKHLQILNSRVKVFELLPPVVATEMTADRTGKKLTTEEFVKEFINALKKDHYTIRIGDTKALYLLNRFFPQLAYALVNPKNSYKLLQK</sequence>
<dbReference type="PROSITE" id="PS00061">
    <property type="entry name" value="ADH_SHORT"/>
    <property type="match status" value="1"/>
</dbReference>
<evidence type="ECO:0000256" key="1">
    <source>
        <dbReference type="ARBA" id="ARBA00006484"/>
    </source>
</evidence>
<comment type="similarity">
    <text evidence="1 3">Belongs to the short-chain dehydrogenases/reductases (SDR) family.</text>
</comment>
<proteinExistence type="inferred from homology"/>
<dbReference type="InterPro" id="IPR020904">
    <property type="entry name" value="Sc_DH/Rdtase_CS"/>
</dbReference>
<dbReference type="Proteomes" id="UP001273350">
    <property type="component" value="Unassembled WGS sequence"/>
</dbReference>
<evidence type="ECO:0000313" key="5">
    <source>
        <dbReference type="Proteomes" id="UP001273350"/>
    </source>
</evidence>
<reference evidence="4 5" key="1">
    <citation type="submission" date="2023-11" db="EMBL/GenBank/DDBJ databases">
        <title>Unpublished Manusciprt.</title>
        <authorList>
            <person name="Saticioglu I.B."/>
            <person name="Ay H."/>
            <person name="Ajmi N."/>
            <person name="Altun S."/>
            <person name="Duman M."/>
        </authorList>
    </citation>
    <scope>NUCLEOTIDE SEQUENCE [LARGE SCALE GENOMIC DNA]</scope>
    <source>
        <strain evidence="4 5">Fl-318</strain>
    </source>
</reference>
<dbReference type="SUPFAM" id="SSF51735">
    <property type="entry name" value="NAD(P)-binding Rossmann-fold domains"/>
    <property type="match status" value="1"/>
</dbReference>
<evidence type="ECO:0000313" key="4">
    <source>
        <dbReference type="EMBL" id="MDX6189286.1"/>
    </source>
</evidence>
<dbReference type="Pfam" id="PF00106">
    <property type="entry name" value="adh_short"/>
    <property type="match status" value="1"/>
</dbReference>
<dbReference type="PANTHER" id="PTHR44196">
    <property type="entry name" value="DEHYDROGENASE/REDUCTASE SDR FAMILY MEMBER 7B"/>
    <property type="match status" value="1"/>
</dbReference>
<dbReference type="PRINTS" id="PR00081">
    <property type="entry name" value="GDHRDH"/>
</dbReference>